<gene>
    <name evidence="1" type="ORF">ACFFSY_00660</name>
</gene>
<name>A0ABV5KGV0_9BACL</name>
<evidence type="ECO:0000313" key="2">
    <source>
        <dbReference type="Proteomes" id="UP001589747"/>
    </source>
</evidence>
<keyword evidence="2" id="KW-1185">Reference proteome</keyword>
<sequence length="277" mass="31467">MDRRREPVGFGHIFRKISSKERIGAEMQGGELIYSVVGFVPACDFVDNAMLISNLGYLLAQKGLNTCIVDLKVFYPNLYQYLDVKPVKKADGLIKVLKSDKVDFREEIQATKYDKLYLLSPSPQDLMEEYYDFDFEHLERVIQTLKGMFDVVLLDIPNNPPLEFCLGAMKFCHIGFFTAAERIEATHHMVKLLDYASSVGISTAKFMSVILMNLMDIEFDYKVMRETGFNIVAALPLVKDATARAHEGKLYVKDNPLLNKHFMKELSRLAGQLAGQS</sequence>
<dbReference type="Gene3D" id="3.40.50.300">
    <property type="entry name" value="P-loop containing nucleotide triphosphate hydrolases"/>
    <property type="match status" value="1"/>
</dbReference>
<organism evidence="1 2">
    <name type="scientific">Paenibacillus aurantiacus</name>
    <dbReference type="NCBI Taxonomy" id="1936118"/>
    <lineage>
        <taxon>Bacteria</taxon>
        <taxon>Bacillati</taxon>
        <taxon>Bacillota</taxon>
        <taxon>Bacilli</taxon>
        <taxon>Bacillales</taxon>
        <taxon>Paenibacillaceae</taxon>
        <taxon>Paenibacillus</taxon>
    </lineage>
</organism>
<dbReference type="EMBL" id="JBHMDO010000002">
    <property type="protein sequence ID" value="MFB9324451.1"/>
    <property type="molecule type" value="Genomic_DNA"/>
</dbReference>
<dbReference type="InterPro" id="IPR027417">
    <property type="entry name" value="P-loop_NTPase"/>
</dbReference>
<dbReference type="RefSeq" id="WP_377488379.1">
    <property type="nucleotide sequence ID" value="NZ_JBHMDO010000002.1"/>
</dbReference>
<evidence type="ECO:0000313" key="1">
    <source>
        <dbReference type="EMBL" id="MFB9324451.1"/>
    </source>
</evidence>
<proteinExistence type="predicted"/>
<comment type="caution">
    <text evidence="1">The sequence shown here is derived from an EMBL/GenBank/DDBJ whole genome shotgun (WGS) entry which is preliminary data.</text>
</comment>
<evidence type="ECO:0008006" key="3">
    <source>
        <dbReference type="Google" id="ProtNLM"/>
    </source>
</evidence>
<dbReference type="SUPFAM" id="SSF52540">
    <property type="entry name" value="P-loop containing nucleoside triphosphate hydrolases"/>
    <property type="match status" value="1"/>
</dbReference>
<reference evidence="1 2" key="1">
    <citation type="submission" date="2024-09" db="EMBL/GenBank/DDBJ databases">
        <authorList>
            <person name="Sun Q."/>
            <person name="Mori K."/>
        </authorList>
    </citation>
    <scope>NUCLEOTIDE SEQUENCE [LARGE SCALE GENOMIC DNA]</scope>
    <source>
        <strain evidence="1 2">TISTR 2452</strain>
    </source>
</reference>
<protein>
    <recommendedName>
        <fullName evidence="3">ATPase</fullName>
    </recommendedName>
</protein>
<accession>A0ABV5KGV0</accession>
<dbReference type="Proteomes" id="UP001589747">
    <property type="component" value="Unassembled WGS sequence"/>
</dbReference>